<evidence type="ECO:0000313" key="1">
    <source>
        <dbReference type="EMBL" id="SDG56335.1"/>
    </source>
</evidence>
<keyword evidence="2" id="KW-1185">Reference proteome</keyword>
<reference evidence="2" key="1">
    <citation type="submission" date="2016-10" db="EMBL/GenBank/DDBJ databases">
        <authorList>
            <person name="Varghese N."/>
            <person name="Submissions S."/>
        </authorList>
    </citation>
    <scope>NUCLEOTIDE SEQUENCE [LARGE SCALE GENOMIC DNA]</scope>
    <source>
        <strain evidence="2">DSM 25329</strain>
    </source>
</reference>
<dbReference type="STRING" id="659014.SAMN04487996_1206"/>
<dbReference type="RefSeq" id="WP_090156383.1">
    <property type="nucleotide sequence ID" value="NZ_FNAN01000020.1"/>
</dbReference>
<dbReference type="EMBL" id="FNAN01000020">
    <property type="protein sequence ID" value="SDG56335.1"/>
    <property type="molecule type" value="Genomic_DNA"/>
</dbReference>
<sequence>MIVSRIVELETTHKAVETDPDREFICQILYDGGAKDEGFVVAKDETEATIKVYRNLVDQGVAEIVLEITSTIQPSN</sequence>
<name>A0A1G7V8Y2_9BACT</name>
<dbReference type="Proteomes" id="UP000198748">
    <property type="component" value="Unassembled WGS sequence"/>
</dbReference>
<evidence type="ECO:0000313" key="2">
    <source>
        <dbReference type="Proteomes" id="UP000198748"/>
    </source>
</evidence>
<gene>
    <name evidence="1" type="ORF">SAMN04487996_1206</name>
</gene>
<organism evidence="1 2">
    <name type="scientific">Dyadobacter soli</name>
    <dbReference type="NCBI Taxonomy" id="659014"/>
    <lineage>
        <taxon>Bacteria</taxon>
        <taxon>Pseudomonadati</taxon>
        <taxon>Bacteroidota</taxon>
        <taxon>Cytophagia</taxon>
        <taxon>Cytophagales</taxon>
        <taxon>Spirosomataceae</taxon>
        <taxon>Dyadobacter</taxon>
    </lineage>
</organism>
<proteinExistence type="predicted"/>
<protein>
    <submittedName>
        <fullName evidence="1">Uncharacterized protein</fullName>
    </submittedName>
</protein>
<dbReference type="AlphaFoldDB" id="A0A1G7V8Y2"/>
<accession>A0A1G7V8Y2</accession>